<reference evidence="2" key="2">
    <citation type="submission" date="2023-03" db="EMBL/GenBank/DDBJ databases">
        <authorList>
            <person name="Inwood S.N."/>
            <person name="Skelly J.G."/>
            <person name="Guhlin J."/>
            <person name="Harrop T.W.R."/>
            <person name="Goldson S.G."/>
            <person name="Dearden P.K."/>
        </authorList>
    </citation>
    <scope>NUCLEOTIDE SEQUENCE</scope>
    <source>
        <strain evidence="2">Lincoln</strain>
        <tissue evidence="2">Whole body</tissue>
    </source>
</reference>
<dbReference type="EMBL" id="JAQQBR010000005">
    <property type="protein sequence ID" value="KAK0174981.1"/>
    <property type="molecule type" value="Genomic_DNA"/>
</dbReference>
<name>A0AA39FSV5_MICHY</name>
<evidence type="ECO:0000256" key="1">
    <source>
        <dbReference type="SAM" id="MobiDB-lite"/>
    </source>
</evidence>
<reference evidence="2" key="1">
    <citation type="journal article" date="2023" name="bioRxiv">
        <title>Scaffold-level genome assemblies of two parasitoid biocontrol wasps reveal the parthenogenesis mechanism and an associated novel virus.</title>
        <authorList>
            <person name="Inwood S."/>
            <person name="Skelly J."/>
            <person name="Guhlin J."/>
            <person name="Harrop T."/>
            <person name="Goldson S."/>
            <person name="Dearden P."/>
        </authorList>
    </citation>
    <scope>NUCLEOTIDE SEQUENCE</scope>
    <source>
        <strain evidence="2">Lincoln</strain>
        <tissue evidence="2">Whole body</tissue>
    </source>
</reference>
<dbReference type="AlphaFoldDB" id="A0AA39FSV5"/>
<proteinExistence type="predicted"/>
<protein>
    <submittedName>
        <fullName evidence="2">Uncharacterized protein</fullName>
    </submittedName>
</protein>
<evidence type="ECO:0000313" key="2">
    <source>
        <dbReference type="EMBL" id="KAK0174981.1"/>
    </source>
</evidence>
<accession>A0AA39FSV5</accession>
<dbReference type="Proteomes" id="UP001168972">
    <property type="component" value="Unassembled WGS sequence"/>
</dbReference>
<sequence length="164" mass="18080">MNGQQIVIVRVYISPNSNIDNVNAILYVSLLSYTCDGGKLFPQHEDLKPMILTGYFNIYFALDTSRKINRVFTTATEFTNNAYPGNSGESFCSSDLSLDGTEMGFDITENENTTSEGNPLASNSHHGTSSHDGPTLSQSLHAAIHNPIDKLFMMQSSYFSNDHV</sequence>
<evidence type="ECO:0000313" key="3">
    <source>
        <dbReference type="Proteomes" id="UP001168972"/>
    </source>
</evidence>
<organism evidence="2 3">
    <name type="scientific">Microctonus hyperodae</name>
    <name type="common">Parasitoid wasp</name>
    <dbReference type="NCBI Taxonomy" id="165561"/>
    <lineage>
        <taxon>Eukaryota</taxon>
        <taxon>Metazoa</taxon>
        <taxon>Ecdysozoa</taxon>
        <taxon>Arthropoda</taxon>
        <taxon>Hexapoda</taxon>
        <taxon>Insecta</taxon>
        <taxon>Pterygota</taxon>
        <taxon>Neoptera</taxon>
        <taxon>Endopterygota</taxon>
        <taxon>Hymenoptera</taxon>
        <taxon>Apocrita</taxon>
        <taxon>Ichneumonoidea</taxon>
        <taxon>Braconidae</taxon>
        <taxon>Euphorinae</taxon>
        <taxon>Microctonus</taxon>
    </lineage>
</organism>
<comment type="caution">
    <text evidence="2">The sequence shown here is derived from an EMBL/GenBank/DDBJ whole genome shotgun (WGS) entry which is preliminary data.</text>
</comment>
<keyword evidence="3" id="KW-1185">Reference proteome</keyword>
<feature type="compositionally biased region" description="Polar residues" evidence="1">
    <location>
        <begin position="110"/>
        <end position="137"/>
    </location>
</feature>
<gene>
    <name evidence="2" type="ORF">PV327_008767</name>
</gene>
<feature type="region of interest" description="Disordered" evidence="1">
    <location>
        <begin position="108"/>
        <end position="137"/>
    </location>
</feature>